<accession>A0AAW0K253</accession>
<dbReference type="PROSITE" id="PS51450">
    <property type="entry name" value="LRR"/>
    <property type="match status" value="1"/>
</dbReference>
<proteinExistence type="predicted"/>
<dbReference type="InterPro" id="IPR001611">
    <property type="entry name" value="Leu-rich_rpt"/>
</dbReference>
<evidence type="ECO:0000313" key="2">
    <source>
        <dbReference type="Proteomes" id="UP000237347"/>
    </source>
</evidence>
<keyword evidence="2" id="KW-1185">Reference proteome</keyword>
<evidence type="ECO:0000313" key="1">
    <source>
        <dbReference type="EMBL" id="KAK7832823.1"/>
    </source>
</evidence>
<dbReference type="Gene3D" id="3.80.10.10">
    <property type="entry name" value="Ribonuclease Inhibitor"/>
    <property type="match status" value="1"/>
</dbReference>
<dbReference type="AlphaFoldDB" id="A0AAW0K253"/>
<dbReference type="EMBL" id="PKMF04000419">
    <property type="protein sequence ID" value="KAK7832823.1"/>
    <property type="molecule type" value="Genomic_DNA"/>
</dbReference>
<dbReference type="InterPro" id="IPR032675">
    <property type="entry name" value="LRR_dom_sf"/>
</dbReference>
<reference evidence="1 2" key="1">
    <citation type="journal article" date="2018" name="Sci. Data">
        <title>The draft genome sequence of cork oak.</title>
        <authorList>
            <person name="Ramos A.M."/>
            <person name="Usie A."/>
            <person name="Barbosa P."/>
            <person name="Barros P.M."/>
            <person name="Capote T."/>
            <person name="Chaves I."/>
            <person name="Simoes F."/>
            <person name="Abreu I."/>
            <person name="Carrasquinho I."/>
            <person name="Faro C."/>
            <person name="Guimaraes J.B."/>
            <person name="Mendonca D."/>
            <person name="Nobrega F."/>
            <person name="Rodrigues L."/>
            <person name="Saibo N.J.M."/>
            <person name="Varela M.C."/>
            <person name="Egas C."/>
            <person name="Matos J."/>
            <person name="Miguel C.M."/>
            <person name="Oliveira M.M."/>
            <person name="Ricardo C.P."/>
            <person name="Goncalves S."/>
        </authorList>
    </citation>
    <scope>NUCLEOTIDE SEQUENCE [LARGE SCALE GENOMIC DNA]</scope>
    <source>
        <strain evidence="2">cv. HL8</strain>
    </source>
</reference>
<gene>
    <name evidence="1" type="ORF">CFP56_026202</name>
</gene>
<comment type="caution">
    <text evidence="1">The sequence shown here is derived from an EMBL/GenBank/DDBJ whole genome shotgun (WGS) entry which is preliminary data.</text>
</comment>
<dbReference type="Proteomes" id="UP000237347">
    <property type="component" value="Unassembled WGS sequence"/>
</dbReference>
<organism evidence="1 2">
    <name type="scientific">Quercus suber</name>
    <name type="common">Cork oak</name>
    <dbReference type="NCBI Taxonomy" id="58331"/>
    <lineage>
        <taxon>Eukaryota</taxon>
        <taxon>Viridiplantae</taxon>
        <taxon>Streptophyta</taxon>
        <taxon>Embryophyta</taxon>
        <taxon>Tracheophyta</taxon>
        <taxon>Spermatophyta</taxon>
        <taxon>Magnoliopsida</taxon>
        <taxon>eudicotyledons</taxon>
        <taxon>Gunneridae</taxon>
        <taxon>Pentapetalae</taxon>
        <taxon>rosids</taxon>
        <taxon>fabids</taxon>
        <taxon>Fagales</taxon>
        <taxon>Fagaceae</taxon>
        <taxon>Quercus</taxon>
    </lineage>
</organism>
<dbReference type="SUPFAM" id="SSF52047">
    <property type="entry name" value="RNI-like"/>
    <property type="match status" value="1"/>
</dbReference>
<sequence>MHDVIRDILVRDTMLKTFSNEFFHYMCALKVLDLSGNRGITSLPKLLRDIPLEVISSLSRLQVFSMVTEEFRPSAVVYYHEGFLLEELGRLEDLEDIRITIHSAIGAEAILKSPALQQSIKKLSLNPCSSFEFFELIHFLL</sequence>
<protein>
    <submittedName>
        <fullName evidence="1">Uncharacterized protein</fullName>
    </submittedName>
</protein>
<name>A0AAW0K253_QUESU</name>